<keyword evidence="7 9" id="KW-0811">Translocation</keyword>
<gene>
    <name evidence="10" type="ORF">RsTaC01_0994</name>
</gene>
<dbReference type="EMBL" id="AP027925">
    <property type="protein sequence ID" value="BED93047.1"/>
    <property type="molecule type" value="Genomic_DNA"/>
</dbReference>
<evidence type="ECO:0000256" key="5">
    <source>
        <dbReference type="ARBA" id="ARBA00022927"/>
    </source>
</evidence>
<keyword evidence="9" id="KW-1003">Cell membrane</keyword>
<evidence type="ECO:0000256" key="2">
    <source>
        <dbReference type="ARBA" id="ARBA00008445"/>
    </source>
</evidence>
<sequence>MSILEIIFGILILVISILIIIVVLFQEGKQHTSGVITGGGANTFLNNNKSRSVDSLLTRWTKFIAVIFFLLVILFNAITFFKLFGIW</sequence>
<dbReference type="GO" id="GO:0015450">
    <property type="term" value="F:protein-transporting ATPase activity"/>
    <property type="evidence" value="ECO:0007669"/>
    <property type="project" value="UniProtKB-UniRule"/>
</dbReference>
<evidence type="ECO:0000256" key="4">
    <source>
        <dbReference type="ARBA" id="ARBA00022692"/>
    </source>
</evidence>
<organism evidence="10">
    <name type="scientific">Candidatus Paraimprobicoccus trichonymphae</name>
    <dbReference type="NCBI Taxonomy" id="3033793"/>
    <lineage>
        <taxon>Bacteria</taxon>
        <taxon>Bacillati</taxon>
        <taxon>Bacillota</taxon>
        <taxon>Clostridia</taxon>
        <taxon>Candidatus Paraimprobicoccus</taxon>
    </lineage>
</organism>
<keyword evidence="3 9" id="KW-0813">Transport</keyword>
<dbReference type="PRINTS" id="PR01651">
    <property type="entry name" value="SECGEXPORT"/>
</dbReference>
<comment type="subcellular location">
    <subcellularLocation>
        <location evidence="9">Cell membrane</location>
        <topology evidence="9">Multi-pass membrane protein</topology>
    </subcellularLocation>
    <subcellularLocation>
        <location evidence="1">Membrane</location>
        <topology evidence="1">Multi-pass membrane protein</topology>
    </subcellularLocation>
</comment>
<dbReference type="KEGG" id="ptrh:RsTaC01_0994"/>
<evidence type="ECO:0000256" key="3">
    <source>
        <dbReference type="ARBA" id="ARBA00022448"/>
    </source>
</evidence>
<accession>A0AA48I3G3</accession>
<dbReference type="NCBIfam" id="TIGR00810">
    <property type="entry name" value="secG"/>
    <property type="match status" value="1"/>
</dbReference>
<dbReference type="Proteomes" id="UP001335720">
    <property type="component" value="Chromosome"/>
</dbReference>
<proteinExistence type="inferred from homology"/>
<evidence type="ECO:0000256" key="9">
    <source>
        <dbReference type="RuleBase" id="RU365087"/>
    </source>
</evidence>
<evidence type="ECO:0000256" key="1">
    <source>
        <dbReference type="ARBA" id="ARBA00004141"/>
    </source>
</evidence>
<feature type="transmembrane region" description="Helical" evidence="9">
    <location>
        <begin position="63"/>
        <end position="84"/>
    </location>
</feature>
<dbReference type="AlphaFoldDB" id="A0AA48I3G3"/>
<name>A0AA48I3G3_9FIRM</name>
<reference evidence="10" key="1">
    <citation type="journal article" date="2023" name="ISME J.">
        <title>Emergence of putative energy parasites within Clostridia revealed by genome analysis of a novel endosymbiotic clade.</title>
        <authorList>
            <person name="Takahashi K."/>
            <person name="Kuwahara H."/>
            <person name="Horikawa Y."/>
            <person name="Izawa K."/>
            <person name="Kato D."/>
            <person name="Inagaki T."/>
            <person name="Yuki M."/>
            <person name="Ohkuma M."/>
            <person name="Hongoh Y."/>
        </authorList>
    </citation>
    <scope>NUCLEOTIDE SEQUENCE</scope>
    <source>
        <strain evidence="10">RsTa-C01</strain>
    </source>
</reference>
<dbReference type="GO" id="GO:0005886">
    <property type="term" value="C:plasma membrane"/>
    <property type="evidence" value="ECO:0007669"/>
    <property type="project" value="UniProtKB-SubCell"/>
</dbReference>
<keyword evidence="6 9" id="KW-1133">Transmembrane helix</keyword>
<comment type="function">
    <text evidence="9">Involved in protein export. Participates in an early event of protein translocation.</text>
</comment>
<dbReference type="GO" id="GO:0009306">
    <property type="term" value="P:protein secretion"/>
    <property type="evidence" value="ECO:0007669"/>
    <property type="project" value="UniProtKB-UniRule"/>
</dbReference>
<dbReference type="InterPro" id="IPR004692">
    <property type="entry name" value="SecG"/>
</dbReference>
<protein>
    <recommendedName>
        <fullName evidence="9">Protein-export membrane protein SecG</fullName>
    </recommendedName>
</protein>
<evidence type="ECO:0000256" key="7">
    <source>
        <dbReference type="ARBA" id="ARBA00023010"/>
    </source>
</evidence>
<keyword evidence="5 9" id="KW-0653">Protein transport</keyword>
<comment type="similarity">
    <text evidence="2 9">Belongs to the SecG family.</text>
</comment>
<evidence type="ECO:0000256" key="8">
    <source>
        <dbReference type="ARBA" id="ARBA00023136"/>
    </source>
</evidence>
<keyword evidence="4 9" id="KW-0812">Transmembrane</keyword>
<evidence type="ECO:0000256" key="6">
    <source>
        <dbReference type="ARBA" id="ARBA00022989"/>
    </source>
</evidence>
<keyword evidence="8 9" id="KW-0472">Membrane</keyword>
<evidence type="ECO:0000313" key="10">
    <source>
        <dbReference type="EMBL" id="BED93047.1"/>
    </source>
</evidence>
<dbReference type="Pfam" id="PF03840">
    <property type="entry name" value="SecG"/>
    <property type="match status" value="1"/>
</dbReference>
<feature type="transmembrane region" description="Helical" evidence="9">
    <location>
        <begin position="6"/>
        <end position="25"/>
    </location>
</feature>